<dbReference type="UniPathway" id="UPA00588">
    <property type="reaction ID" value="UER00646"/>
</dbReference>
<comment type="catalytic activity">
    <reaction evidence="1">
        <text>AMP + diphosphate = 5-phospho-alpha-D-ribose 1-diphosphate + adenine</text>
        <dbReference type="Rhea" id="RHEA:16609"/>
        <dbReference type="ChEBI" id="CHEBI:16708"/>
        <dbReference type="ChEBI" id="CHEBI:33019"/>
        <dbReference type="ChEBI" id="CHEBI:58017"/>
        <dbReference type="ChEBI" id="CHEBI:456215"/>
        <dbReference type="EC" id="2.4.2.7"/>
    </reaction>
</comment>
<keyword evidence="8" id="KW-0328">Glycosyltransferase</keyword>
<dbReference type="NCBIfam" id="NF002634">
    <property type="entry name" value="PRK02304.1-3"/>
    <property type="match status" value="1"/>
</dbReference>
<evidence type="ECO:0000256" key="2">
    <source>
        <dbReference type="ARBA" id="ARBA00003968"/>
    </source>
</evidence>
<dbReference type="PANTHER" id="PTHR32315">
    <property type="entry name" value="ADENINE PHOSPHORIBOSYLTRANSFERASE"/>
    <property type="match status" value="1"/>
</dbReference>
<evidence type="ECO:0000256" key="4">
    <source>
        <dbReference type="ARBA" id="ARBA00004659"/>
    </source>
</evidence>
<sequence>MDRNLNELIRVIPDFPKPGIVFKDITPLIADGDAFLECCNQIAKFAQDCDYVAGIEARGFIFASAVCALTGKGFIPIRKSGKLPGQTISKSYDLEYGQATLEIHSGLIDAGKRVLVVDDVLATGGTAVAAAQLLKQAGLVPTAVVFLLEIAQLGGRSQIARALPGLQTHTILAE</sequence>
<dbReference type="HAMAP" id="MF_00004">
    <property type="entry name" value="Aden_phosphoribosyltr"/>
    <property type="match status" value="1"/>
</dbReference>
<dbReference type="AlphaFoldDB" id="A0A6J6FWB9"/>
<dbReference type="CDD" id="cd06223">
    <property type="entry name" value="PRTases_typeI"/>
    <property type="match status" value="1"/>
</dbReference>
<dbReference type="GO" id="GO:0006168">
    <property type="term" value="P:adenine salvage"/>
    <property type="evidence" value="ECO:0007669"/>
    <property type="project" value="InterPro"/>
</dbReference>
<dbReference type="SUPFAM" id="SSF53271">
    <property type="entry name" value="PRTase-like"/>
    <property type="match status" value="1"/>
</dbReference>
<dbReference type="GO" id="GO:0005737">
    <property type="term" value="C:cytoplasm"/>
    <property type="evidence" value="ECO:0007669"/>
    <property type="project" value="UniProtKB-SubCell"/>
</dbReference>
<dbReference type="GO" id="GO:0044209">
    <property type="term" value="P:AMP salvage"/>
    <property type="evidence" value="ECO:0007669"/>
    <property type="project" value="UniProtKB-UniPathway"/>
</dbReference>
<feature type="domain" description="Phosphoribosyltransferase" evidence="11">
    <location>
        <begin position="42"/>
        <end position="145"/>
    </location>
</feature>
<reference evidence="12" key="1">
    <citation type="submission" date="2020-05" db="EMBL/GenBank/DDBJ databases">
        <authorList>
            <person name="Chiriac C."/>
            <person name="Salcher M."/>
            <person name="Ghai R."/>
            <person name="Kavagutti S V."/>
        </authorList>
    </citation>
    <scope>NUCLEOTIDE SEQUENCE</scope>
</reference>
<keyword evidence="7" id="KW-0963">Cytoplasm</keyword>
<comment type="similarity">
    <text evidence="5">Belongs to the purine/pyrimidine phosphoribosyltransferase family.</text>
</comment>
<dbReference type="GO" id="GO:0003999">
    <property type="term" value="F:adenine phosphoribosyltransferase activity"/>
    <property type="evidence" value="ECO:0007669"/>
    <property type="project" value="UniProtKB-EC"/>
</dbReference>
<evidence type="ECO:0000259" key="11">
    <source>
        <dbReference type="Pfam" id="PF00156"/>
    </source>
</evidence>
<dbReference type="InterPro" id="IPR029057">
    <property type="entry name" value="PRTase-like"/>
</dbReference>
<comment type="subcellular location">
    <subcellularLocation>
        <location evidence="3">Cytoplasm</location>
    </subcellularLocation>
</comment>
<evidence type="ECO:0000256" key="7">
    <source>
        <dbReference type="ARBA" id="ARBA00022490"/>
    </source>
</evidence>
<dbReference type="InterPro" id="IPR000836">
    <property type="entry name" value="PRTase_dom"/>
</dbReference>
<dbReference type="GO" id="GO:0016208">
    <property type="term" value="F:AMP binding"/>
    <property type="evidence" value="ECO:0007669"/>
    <property type="project" value="TreeGrafter"/>
</dbReference>
<evidence type="ECO:0000256" key="9">
    <source>
        <dbReference type="ARBA" id="ARBA00022679"/>
    </source>
</evidence>
<comment type="function">
    <text evidence="2">Catalyzes a salvage reaction resulting in the formation of AMP, that is energically less costly than de novo synthesis.</text>
</comment>
<protein>
    <recommendedName>
        <fullName evidence="6">adenine phosphoribosyltransferase</fullName>
        <ecNumber evidence="6">2.4.2.7</ecNumber>
    </recommendedName>
</protein>
<dbReference type="Pfam" id="PF00156">
    <property type="entry name" value="Pribosyltran"/>
    <property type="match status" value="1"/>
</dbReference>
<evidence type="ECO:0000256" key="5">
    <source>
        <dbReference type="ARBA" id="ARBA00008391"/>
    </source>
</evidence>
<dbReference type="PANTHER" id="PTHR32315:SF3">
    <property type="entry name" value="ADENINE PHOSPHORIBOSYLTRANSFERASE"/>
    <property type="match status" value="1"/>
</dbReference>
<dbReference type="NCBIfam" id="NF002636">
    <property type="entry name" value="PRK02304.1-5"/>
    <property type="match status" value="1"/>
</dbReference>
<dbReference type="EMBL" id="CAEZUC010000094">
    <property type="protein sequence ID" value="CAB4591969.1"/>
    <property type="molecule type" value="Genomic_DNA"/>
</dbReference>
<dbReference type="FunFam" id="3.40.50.2020:FF:000021">
    <property type="entry name" value="Adenine phosphoribosyltransferase"/>
    <property type="match status" value="1"/>
</dbReference>
<dbReference type="GO" id="GO:0006166">
    <property type="term" value="P:purine ribonucleoside salvage"/>
    <property type="evidence" value="ECO:0007669"/>
    <property type="project" value="UniProtKB-KW"/>
</dbReference>
<dbReference type="InterPro" id="IPR005764">
    <property type="entry name" value="Ade_phspho_trans"/>
</dbReference>
<keyword evidence="9" id="KW-0808">Transferase</keyword>
<proteinExistence type="inferred from homology"/>
<organism evidence="12">
    <name type="scientific">freshwater metagenome</name>
    <dbReference type="NCBI Taxonomy" id="449393"/>
    <lineage>
        <taxon>unclassified sequences</taxon>
        <taxon>metagenomes</taxon>
        <taxon>ecological metagenomes</taxon>
    </lineage>
</organism>
<dbReference type="EC" id="2.4.2.7" evidence="6"/>
<keyword evidence="10" id="KW-0660">Purine salvage</keyword>
<evidence type="ECO:0000256" key="3">
    <source>
        <dbReference type="ARBA" id="ARBA00004496"/>
    </source>
</evidence>
<name>A0A6J6FWB9_9ZZZZ</name>
<evidence type="ECO:0000256" key="6">
    <source>
        <dbReference type="ARBA" id="ARBA00011893"/>
    </source>
</evidence>
<evidence type="ECO:0000313" key="12">
    <source>
        <dbReference type="EMBL" id="CAB4591969.1"/>
    </source>
</evidence>
<evidence type="ECO:0000256" key="10">
    <source>
        <dbReference type="ARBA" id="ARBA00022726"/>
    </source>
</evidence>
<accession>A0A6J6FWB9</accession>
<dbReference type="InterPro" id="IPR050054">
    <property type="entry name" value="UPRTase/APRTase"/>
</dbReference>
<dbReference type="Gene3D" id="3.40.50.2020">
    <property type="match status" value="1"/>
</dbReference>
<gene>
    <name evidence="12" type="ORF">UFOPK1776_00666</name>
</gene>
<evidence type="ECO:0000256" key="8">
    <source>
        <dbReference type="ARBA" id="ARBA00022676"/>
    </source>
</evidence>
<dbReference type="GO" id="GO:0002055">
    <property type="term" value="F:adenine binding"/>
    <property type="evidence" value="ECO:0007669"/>
    <property type="project" value="TreeGrafter"/>
</dbReference>
<evidence type="ECO:0000256" key="1">
    <source>
        <dbReference type="ARBA" id="ARBA00000868"/>
    </source>
</evidence>
<comment type="pathway">
    <text evidence="4">Purine metabolism; AMP biosynthesis via salvage pathway; AMP from adenine: step 1/1.</text>
</comment>